<reference evidence="3 4" key="1">
    <citation type="submission" date="2017-10" db="EMBL/GenBank/DDBJ databases">
        <title>Comparative genomics in systemic dimorphic fungi from Ajellomycetaceae.</title>
        <authorList>
            <person name="Munoz J.F."/>
            <person name="Mcewen J.G."/>
            <person name="Clay O.K."/>
            <person name="Cuomo C.A."/>
        </authorList>
    </citation>
    <scope>NUCLEOTIDE SEQUENCE [LARGE SCALE GENOMIC DNA]</scope>
    <source>
        <strain evidence="3 4">UAMH5409</strain>
    </source>
</reference>
<name>A0A2B7WSV9_9EURO</name>
<comment type="caution">
    <text evidence="3">The sequence shown here is derived from an EMBL/GenBank/DDBJ whole genome shotgun (WGS) entry which is preliminary data.</text>
</comment>
<dbReference type="EMBL" id="PDNB01000199">
    <property type="protein sequence ID" value="PGG99666.1"/>
    <property type="molecule type" value="Genomic_DNA"/>
</dbReference>
<keyword evidence="2" id="KW-0732">Signal</keyword>
<feature type="compositionally biased region" description="Basic and acidic residues" evidence="1">
    <location>
        <begin position="125"/>
        <end position="148"/>
    </location>
</feature>
<evidence type="ECO:0000313" key="3">
    <source>
        <dbReference type="EMBL" id="PGG99666.1"/>
    </source>
</evidence>
<organism evidence="3 4">
    <name type="scientific">Helicocarpus griseus UAMH5409</name>
    <dbReference type="NCBI Taxonomy" id="1447875"/>
    <lineage>
        <taxon>Eukaryota</taxon>
        <taxon>Fungi</taxon>
        <taxon>Dikarya</taxon>
        <taxon>Ascomycota</taxon>
        <taxon>Pezizomycotina</taxon>
        <taxon>Eurotiomycetes</taxon>
        <taxon>Eurotiomycetidae</taxon>
        <taxon>Onygenales</taxon>
        <taxon>Ajellomycetaceae</taxon>
        <taxon>Helicocarpus</taxon>
    </lineage>
</organism>
<evidence type="ECO:0000256" key="1">
    <source>
        <dbReference type="SAM" id="MobiDB-lite"/>
    </source>
</evidence>
<gene>
    <name evidence="3" type="ORF">AJ79_08440</name>
</gene>
<keyword evidence="4" id="KW-1185">Reference proteome</keyword>
<feature type="compositionally biased region" description="Low complexity" evidence="1">
    <location>
        <begin position="113"/>
        <end position="124"/>
    </location>
</feature>
<evidence type="ECO:0008006" key="5">
    <source>
        <dbReference type="Google" id="ProtNLM"/>
    </source>
</evidence>
<protein>
    <recommendedName>
        <fullName evidence="5">Extracellular membrane protein CFEM domain-containing protein</fullName>
    </recommendedName>
</protein>
<feature type="signal peptide" evidence="2">
    <location>
        <begin position="1"/>
        <end position="24"/>
    </location>
</feature>
<feature type="region of interest" description="Disordered" evidence="1">
    <location>
        <begin position="113"/>
        <end position="161"/>
    </location>
</feature>
<feature type="chain" id="PRO_5012405865" description="Extracellular membrane protein CFEM domain-containing protein" evidence="2">
    <location>
        <begin position="25"/>
        <end position="192"/>
    </location>
</feature>
<sequence length="192" mass="19563">MRSFLSVPTFLVFFFFAAASIAAAQDDKKTSTVGTGCAAQNILEACIKSTKAILATCGTNDWDCLCTHYTNVLTCYNNCPNDDGRFGVQSSQTANCNAAKQYGTSTSISQTASATAAKPSATTESKAEDSDAGKDKDKDGEESSKAEPGKASGESPAEAKTTGVNAAAKGVSMGMGVQMAGVIGALALVGLV</sequence>
<evidence type="ECO:0000313" key="4">
    <source>
        <dbReference type="Proteomes" id="UP000223968"/>
    </source>
</evidence>
<proteinExistence type="predicted"/>
<evidence type="ECO:0000256" key="2">
    <source>
        <dbReference type="SAM" id="SignalP"/>
    </source>
</evidence>
<accession>A0A2B7WSV9</accession>
<dbReference type="STRING" id="1447875.A0A2B7WSV9"/>
<dbReference type="Proteomes" id="UP000223968">
    <property type="component" value="Unassembled WGS sequence"/>
</dbReference>
<dbReference type="AlphaFoldDB" id="A0A2B7WSV9"/>
<dbReference type="OrthoDB" id="2507140at2759"/>